<dbReference type="Proteomes" id="UP001186944">
    <property type="component" value="Unassembled WGS sequence"/>
</dbReference>
<dbReference type="Pfam" id="PF05605">
    <property type="entry name" value="zf-Di19"/>
    <property type="match status" value="1"/>
</dbReference>
<dbReference type="InterPro" id="IPR051438">
    <property type="entry name" value="RNF_E3_ubiq-protein_ligase"/>
</dbReference>
<proteinExistence type="predicted"/>
<organism evidence="3 4">
    <name type="scientific">Pinctada imbricata</name>
    <name type="common">Atlantic pearl-oyster</name>
    <name type="synonym">Pinctada martensii</name>
    <dbReference type="NCBI Taxonomy" id="66713"/>
    <lineage>
        <taxon>Eukaryota</taxon>
        <taxon>Metazoa</taxon>
        <taxon>Spiralia</taxon>
        <taxon>Lophotrochozoa</taxon>
        <taxon>Mollusca</taxon>
        <taxon>Bivalvia</taxon>
        <taxon>Autobranchia</taxon>
        <taxon>Pteriomorphia</taxon>
        <taxon>Pterioida</taxon>
        <taxon>Pterioidea</taxon>
        <taxon>Pteriidae</taxon>
        <taxon>Pinctada</taxon>
    </lineage>
</organism>
<feature type="signal peptide" evidence="1">
    <location>
        <begin position="1"/>
        <end position="19"/>
    </location>
</feature>
<evidence type="ECO:0000259" key="2">
    <source>
        <dbReference type="Pfam" id="PF05605"/>
    </source>
</evidence>
<dbReference type="GO" id="GO:0006511">
    <property type="term" value="P:ubiquitin-dependent protein catabolic process"/>
    <property type="evidence" value="ECO:0007669"/>
    <property type="project" value="TreeGrafter"/>
</dbReference>
<dbReference type="GO" id="GO:0000209">
    <property type="term" value="P:protein polyubiquitination"/>
    <property type="evidence" value="ECO:0007669"/>
    <property type="project" value="TreeGrafter"/>
</dbReference>
<keyword evidence="1" id="KW-0732">Signal</keyword>
<dbReference type="AlphaFoldDB" id="A0AA88XHN3"/>
<evidence type="ECO:0000313" key="3">
    <source>
        <dbReference type="EMBL" id="KAK3085820.1"/>
    </source>
</evidence>
<evidence type="ECO:0000256" key="1">
    <source>
        <dbReference type="SAM" id="SignalP"/>
    </source>
</evidence>
<evidence type="ECO:0000313" key="4">
    <source>
        <dbReference type="Proteomes" id="UP001186944"/>
    </source>
</evidence>
<accession>A0AA88XHN3</accession>
<dbReference type="GO" id="GO:0061630">
    <property type="term" value="F:ubiquitin protein ligase activity"/>
    <property type="evidence" value="ECO:0007669"/>
    <property type="project" value="TreeGrafter"/>
</dbReference>
<comment type="caution">
    <text evidence="3">The sequence shown here is derived from an EMBL/GenBank/DDBJ whole genome shotgun (WGS) entry which is preliminary data.</text>
</comment>
<dbReference type="Gene3D" id="3.30.40.10">
    <property type="entry name" value="Zinc/RING finger domain, C3HC4 (zinc finger)"/>
    <property type="match status" value="1"/>
</dbReference>
<dbReference type="PANTHER" id="PTHR46016:SF1">
    <property type="entry name" value="RING-TYPE DOMAIN-CONTAINING PROTEIN"/>
    <property type="match status" value="1"/>
</dbReference>
<dbReference type="InterPro" id="IPR008598">
    <property type="entry name" value="Di19_Zn-bd"/>
</dbReference>
<dbReference type="EMBL" id="VSWD01000012">
    <property type="protein sequence ID" value="KAK3085820.1"/>
    <property type="molecule type" value="Genomic_DNA"/>
</dbReference>
<feature type="domain" description="Di19 zinc-binding" evidence="2">
    <location>
        <begin position="133"/>
        <end position="192"/>
    </location>
</feature>
<dbReference type="PANTHER" id="PTHR46016">
    <property type="entry name" value="ZINC FINGER, RING/FYVE/PHD-TYPE"/>
    <property type="match status" value="1"/>
</dbReference>
<name>A0AA88XHN3_PINIB</name>
<sequence length="220" mass="25308">MHRMLLLTYIFRLIDLVKKFGVAQNGLVKKFGVAQYLTKYCRDCILPYQRQRNVKCPQCRESFDPRQLQRATDLEFIMKEAMATCKWCSQKMKVAVLKTHINLCKDQDTSIPEFKPIAETSQKVPSNVPNRATFVCPVCGLSNLDSTGLVEHCNQNHQNETNHVCPICASMPWGDPNMVSSDFISHLNLRHKFEYDTYVDFDQDDDEMLRIALAASLESH</sequence>
<keyword evidence="4" id="KW-1185">Reference proteome</keyword>
<dbReference type="SUPFAM" id="SSF57850">
    <property type="entry name" value="RING/U-box"/>
    <property type="match status" value="1"/>
</dbReference>
<dbReference type="InterPro" id="IPR013083">
    <property type="entry name" value="Znf_RING/FYVE/PHD"/>
</dbReference>
<feature type="chain" id="PRO_5041653803" description="Di19 zinc-binding domain-containing protein" evidence="1">
    <location>
        <begin position="20"/>
        <end position="220"/>
    </location>
</feature>
<gene>
    <name evidence="3" type="ORF">FSP39_009124</name>
</gene>
<reference evidence="3" key="1">
    <citation type="submission" date="2019-08" db="EMBL/GenBank/DDBJ databases">
        <title>The improved chromosome-level genome for the pearl oyster Pinctada fucata martensii using PacBio sequencing and Hi-C.</title>
        <authorList>
            <person name="Zheng Z."/>
        </authorList>
    </citation>
    <scope>NUCLEOTIDE SEQUENCE</scope>
    <source>
        <strain evidence="3">ZZ-2019</strain>
        <tissue evidence="3">Adductor muscle</tissue>
    </source>
</reference>
<protein>
    <recommendedName>
        <fullName evidence="2">Di19 zinc-binding domain-containing protein</fullName>
    </recommendedName>
</protein>